<gene>
    <name evidence="5" type="ORF">IRY55_08135</name>
</gene>
<keyword evidence="2" id="KW-0378">Hydrolase</keyword>
<feature type="domain" description="Peptidase M20 dimerisation" evidence="4">
    <location>
        <begin position="189"/>
        <end position="281"/>
    </location>
</feature>
<dbReference type="RefSeq" id="WP_194562807.1">
    <property type="nucleotide sequence ID" value="NZ_JADKPV010000003.1"/>
</dbReference>
<dbReference type="Gene3D" id="3.30.70.360">
    <property type="match status" value="1"/>
</dbReference>
<feature type="binding site" evidence="3">
    <location>
        <position position="361"/>
    </location>
    <ligand>
        <name>Mn(2+)</name>
        <dbReference type="ChEBI" id="CHEBI:29035"/>
        <label>2</label>
    </ligand>
</feature>
<feature type="binding site" evidence="3">
    <location>
        <position position="140"/>
    </location>
    <ligand>
        <name>Mn(2+)</name>
        <dbReference type="ChEBI" id="CHEBI:29035"/>
        <label>2</label>
    </ligand>
</feature>
<sequence length="390" mass="43070">MQQKFSQLIDQMQDDIVQVRRHLHMHPELSFQETKTVQYIKDFYDALQIEYQHPIGQNGLVARLKGAKPGKTIALRADFDALPLQDEKDDAPYQSTVPNVMHACGHDGHTSTLLHIAKALHALKDELAGEFVFIHQHAEEMAPGGAIEMVRAGVLDDVDEVYATHLWAVNETGTIECRKGAIMAAADHFLIHVQGHGGHGSAPHLSKDALVIASTLVVQMQQVVSRSVNPLQPAVVTFGKIESGDAFNIIADSAHIEGTVRTFDPETQKLVKQSMARICEAFGDMYECTITLEYRDGYPAVINHDEGVDIVEQATHDLGLNYVECEPYTGGEDFAYFLQEKPGAIFFTGAAIEGRPEYPHHHPKFDIDEQSLINAAKMLGTIAIERAASK</sequence>
<dbReference type="SUPFAM" id="SSF53187">
    <property type="entry name" value="Zn-dependent exopeptidases"/>
    <property type="match status" value="1"/>
</dbReference>
<evidence type="ECO:0000256" key="1">
    <source>
        <dbReference type="ARBA" id="ARBA00006153"/>
    </source>
</evidence>
<proteinExistence type="inferred from homology"/>
<comment type="cofactor">
    <cofactor evidence="3">
        <name>Mn(2+)</name>
        <dbReference type="ChEBI" id="CHEBI:29035"/>
    </cofactor>
    <text evidence="3">The Mn(2+) ion enhances activity.</text>
</comment>
<evidence type="ECO:0000256" key="3">
    <source>
        <dbReference type="PIRSR" id="PIRSR005962-1"/>
    </source>
</evidence>
<protein>
    <submittedName>
        <fullName evidence="5">Amidohydrolase</fullName>
    </submittedName>
</protein>
<dbReference type="Gene3D" id="3.40.630.10">
    <property type="entry name" value="Zn peptidases"/>
    <property type="match status" value="1"/>
</dbReference>
<dbReference type="PANTHER" id="PTHR11014">
    <property type="entry name" value="PEPTIDASE M20 FAMILY MEMBER"/>
    <property type="match status" value="1"/>
</dbReference>
<organism evidence="5 6">
    <name type="scientific">Savagea serpentis</name>
    <dbReference type="NCBI Taxonomy" id="2785297"/>
    <lineage>
        <taxon>Bacteria</taxon>
        <taxon>Bacillati</taxon>
        <taxon>Bacillota</taxon>
        <taxon>Bacilli</taxon>
        <taxon>Bacillales</taxon>
        <taxon>Caryophanaceae</taxon>
        <taxon>Savagea</taxon>
    </lineage>
</organism>
<dbReference type="FunFam" id="3.30.70.360:FF:000014">
    <property type="entry name" value="N-acyl-L-amino acid amidohydrolase"/>
    <property type="match status" value="1"/>
</dbReference>
<reference evidence="5" key="1">
    <citation type="submission" date="2020-11" db="EMBL/GenBank/DDBJ databases">
        <title>Multidrug resistant novel bacterium Savagea serpentis sp. nov., isolated from the scats of a vine snake (Ahaetulla nasuta).</title>
        <authorList>
            <person name="Venkata Ramana V."/>
            <person name="Vikas Patil S."/>
            <person name="Yogita Lugani V."/>
        </authorList>
    </citation>
    <scope>NUCLEOTIDE SEQUENCE</scope>
    <source>
        <strain evidence="5">SN6</strain>
    </source>
</reference>
<evidence type="ECO:0000256" key="2">
    <source>
        <dbReference type="ARBA" id="ARBA00022801"/>
    </source>
</evidence>
<dbReference type="PIRSF" id="PIRSF005962">
    <property type="entry name" value="Pept_M20D_amidohydro"/>
    <property type="match status" value="1"/>
</dbReference>
<dbReference type="AlphaFoldDB" id="A0A8J7G4X4"/>
<accession>A0A8J7G4X4</accession>
<feature type="binding site" evidence="3">
    <location>
        <position position="106"/>
    </location>
    <ligand>
        <name>Mn(2+)</name>
        <dbReference type="ChEBI" id="CHEBI:29035"/>
        <label>2</label>
    </ligand>
</feature>
<dbReference type="Pfam" id="PF07687">
    <property type="entry name" value="M20_dimer"/>
    <property type="match status" value="1"/>
</dbReference>
<dbReference type="GO" id="GO:0046872">
    <property type="term" value="F:metal ion binding"/>
    <property type="evidence" value="ECO:0007669"/>
    <property type="project" value="UniProtKB-KW"/>
</dbReference>
<dbReference type="InterPro" id="IPR017439">
    <property type="entry name" value="Amidohydrolase"/>
</dbReference>
<comment type="caution">
    <text evidence="5">The sequence shown here is derived from an EMBL/GenBank/DDBJ whole genome shotgun (WGS) entry which is preliminary data.</text>
</comment>
<comment type="similarity">
    <text evidence="1">Belongs to the peptidase M20 family.</text>
</comment>
<keyword evidence="6" id="KW-1185">Reference proteome</keyword>
<evidence type="ECO:0000313" key="5">
    <source>
        <dbReference type="EMBL" id="MBF4501327.1"/>
    </source>
</evidence>
<dbReference type="GO" id="GO:0016787">
    <property type="term" value="F:hydrolase activity"/>
    <property type="evidence" value="ECO:0007669"/>
    <property type="project" value="UniProtKB-KW"/>
</dbReference>
<dbReference type="EMBL" id="JADKPV010000003">
    <property type="protein sequence ID" value="MBF4501327.1"/>
    <property type="molecule type" value="Genomic_DNA"/>
</dbReference>
<evidence type="ECO:0000313" key="6">
    <source>
        <dbReference type="Proteomes" id="UP000622653"/>
    </source>
</evidence>
<feature type="binding site" evidence="3">
    <location>
        <position position="104"/>
    </location>
    <ligand>
        <name>Mn(2+)</name>
        <dbReference type="ChEBI" id="CHEBI:29035"/>
        <label>2</label>
    </ligand>
</feature>
<dbReference type="Pfam" id="PF01546">
    <property type="entry name" value="Peptidase_M20"/>
    <property type="match status" value="1"/>
</dbReference>
<evidence type="ECO:0000259" key="4">
    <source>
        <dbReference type="Pfam" id="PF07687"/>
    </source>
</evidence>
<feature type="binding site" evidence="3">
    <location>
        <position position="165"/>
    </location>
    <ligand>
        <name>Mn(2+)</name>
        <dbReference type="ChEBI" id="CHEBI:29035"/>
        <label>2</label>
    </ligand>
</feature>
<dbReference type="InterPro" id="IPR002933">
    <property type="entry name" value="Peptidase_M20"/>
</dbReference>
<keyword evidence="3" id="KW-0479">Metal-binding</keyword>
<dbReference type="SUPFAM" id="SSF55031">
    <property type="entry name" value="Bacterial exopeptidase dimerisation domain"/>
    <property type="match status" value="1"/>
</dbReference>
<dbReference type="Proteomes" id="UP000622653">
    <property type="component" value="Unassembled WGS sequence"/>
</dbReference>
<name>A0A8J7G4X4_9BACL</name>
<dbReference type="NCBIfam" id="TIGR01891">
    <property type="entry name" value="amidohydrolases"/>
    <property type="match status" value="1"/>
</dbReference>
<dbReference type="InterPro" id="IPR036264">
    <property type="entry name" value="Bact_exopeptidase_dim_dom"/>
</dbReference>
<dbReference type="PANTHER" id="PTHR11014:SF63">
    <property type="entry name" value="METALLOPEPTIDASE, PUTATIVE (AFU_ORTHOLOGUE AFUA_6G09600)-RELATED"/>
    <property type="match status" value="1"/>
</dbReference>
<dbReference type="InterPro" id="IPR011650">
    <property type="entry name" value="Peptidase_M20_dimer"/>
</dbReference>
<keyword evidence="3" id="KW-0464">Manganese</keyword>